<feature type="compositionally biased region" description="Basic and acidic residues" evidence="2">
    <location>
        <begin position="813"/>
        <end position="823"/>
    </location>
</feature>
<evidence type="ECO:0000313" key="3">
    <source>
        <dbReference type="EMBL" id="KAF9491531.1"/>
    </source>
</evidence>
<feature type="compositionally biased region" description="Pro residues" evidence="2">
    <location>
        <begin position="388"/>
        <end position="418"/>
    </location>
</feature>
<feature type="compositionally biased region" description="Basic and acidic residues" evidence="2">
    <location>
        <begin position="327"/>
        <end position="339"/>
    </location>
</feature>
<evidence type="ECO:0000313" key="4">
    <source>
        <dbReference type="Proteomes" id="UP000807025"/>
    </source>
</evidence>
<evidence type="ECO:0000256" key="1">
    <source>
        <dbReference type="SAM" id="Coils"/>
    </source>
</evidence>
<feature type="compositionally biased region" description="Low complexity" evidence="2">
    <location>
        <begin position="59"/>
        <end position="70"/>
    </location>
</feature>
<proteinExistence type="predicted"/>
<feature type="compositionally biased region" description="Low complexity" evidence="2">
    <location>
        <begin position="153"/>
        <end position="165"/>
    </location>
</feature>
<reference evidence="3" key="1">
    <citation type="submission" date="2020-11" db="EMBL/GenBank/DDBJ databases">
        <authorList>
            <consortium name="DOE Joint Genome Institute"/>
            <person name="Ahrendt S."/>
            <person name="Riley R."/>
            <person name="Andreopoulos W."/>
            <person name="Labutti K."/>
            <person name="Pangilinan J."/>
            <person name="Ruiz-Duenas F.J."/>
            <person name="Barrasa J.M."/>
            <person name="Sanchez-Garcia M."/>
            <person name="Camarero S."/>
            <person name="Miyauchi S."/>
            <person name="Serrano A."/>
            <person name="Linde D."/>
            <person name="Babiker R."/>
            <person name="Drula E."/>
            <person name="Ayuso-Fernandez I."/>
            <person name="Pacheco R."/>
            <person name="Padilla G."/>
            <person name="Ferreira P."/>
            <person name="Barriuso J."/>
            <person name="Kellner H."/>
            <person name="Castanera R."/>
            <person name="Alfaro M."/>
            <person name="Ramirez L."/>
            <person name="Pisabarro A.G."/>
            <person name="Kuo A."/>
            <person name="Tritt A."/>
            <person name="Lipzen A."/>
            <person name="He G."/>
            <person name="Yan M."/>
            <person name="Ng V."/>
            <person name="Cullen D."/>
            <person name="Martin F."/>
            <person name="Rosso M.-N."/>
            <person name="Henrissat B."/>
            <person name="Hibbett D."/>
            <person name="Martinez A.T."/>
            <person name="Grigoriev I.V."/>
        </authorList>
    </citation>
    <scope>NUCLEOTIDE SEQUENCE</scope>
    <source>
        <strain evidence="3">ATCC 90797</strain>
    </source>
</reference>
<feature type="compositionally biased region" description="Low complexity" evidence="2">
    <location>
        <begin position="369"/>
        <end position="387"/>
    </location>
</feature>
<feature type="compositionally biased region" description="Polar residues" evidence="2">
    <location>
        <begin position="603"/>
        <end position="626"/>
    </location>
</feature>
<feature type="region of interest" description="Disordered" evidence="2">
    <location>
        <begin position="58"/>
        <end position="77"/>
    </location>
</feature>
<dbReference type="EMBL" id="MU154617">
    <property type="protein sequence ID" value="KAF9491531.1"/>
    <property type="molecule type" value="Genomic_DNA"/>
</dbReference>
<feature type="compositionally biased region" description="Low complexity" evidence="2">
    <location>
        <begin position="431"/>
        <end position="443"/>
    </location>
</feature>
<accession>A0A9P5ZPY2</accession>
<feature type="compositionally biased region" description="Polar residues" evidence="2">
    <location>
        <begin position="195"/>
        <end position="230"/>
    </location>
</feature>
<dbReference type="Proteomes" id="UP000807025">
    <property type="component" value="Unassembled WGS sequence"/>
</dbReference>
<evidence type="ECO:0000256" key="2">
    <source>
        <dbReference type="SAM" id="MobiDB-lite"/>
    </source>
</evidence>
<feature type="coiled-coil region" evidence="1">
    <location>
        <begin position="542"/>
        <end position="580"/>
    </location>
</feature>
<keyword evidence="1" id="KW-0175">Coiled coil</keyword>
<feature type="region of interest" description="Disordered" evidence="2">
    <location>
        <begin position="595"/>
        <end position="684"/>
    </location>
</feature>
<keyword evidence="4" id="KW-1185">Reference proteome</keyword>
<feature type="compositionally biased region" description="Low complexity" evidence="2">
    <location>
        <begin position="464"/>
        <end position="475"/>
    </location>
</feature>
<feature type="region of interest" description="Disordered" evidence="2">
    <location>
        <begin position="745"/>
        <end position="823"/>
    </location>
</feature>
<feature type="compositionally biased region" description="Polar residues" evidence="2">
    <location>
        <begin position="108"/>
        <end position="119"/>
    </location>
</feature>
<protein>
    <submittedName>
        <fullName evidence="3">Uncharacterized protein</fullName>
    </submittedName>
</protein>
<dbReference type="OrthoDB" id="2804750at2759"/>
<feature type="region of interest" description="Disordered" evidence="2">
    <location>
        <begin position="84"/>
        <end position="496"/>
    </location>
</feature>
<gene>
    <name evidence="3" type="ORF">BDN71DRAFT_1510297</name>
</gene>
<dbReference type="AlphaFoldDB" id="A0A9P5ZPY2"/>
<feature type="compositionally biased region" description="Low complexity" evidence="2">
    <location>
        <begin position="269"/>
        <end position="282"/>
    </location>
</feature>
<comment type="caution">
    <text evidence="3">The sequence shown here is derived from an EMBL/GenBank/DDBJ whole genome shotgun (WGS) entry which is preliminary data.</text>
</comment>
<name>A0A9P5ZPY2_PLEER</name>
<organism evidence="3 4">
    <name type="scientific">Pleurotus eryngii</name>
    <name type="common">Boletus of the steppes</name>
    <dbReference type="NCBI Taxonomy" id="5323"/>
    <lineage>
        <taxon>Eukaryota</taxon>
        <taxon>Fungi</taxon>
        <taxon>Dikarya</taxon>
        <taxon>Basidiomycota</taxon>
        <taxon>Agaricomycotina</taxon>
        <taxon>Agaricomycetes</taxon>
        <taxon>Agaricomycetidae</taxon>
        <taxon>Agaricales</taxon>
        <taxon>Pleurotineae</taxon>
        <taxon>Pleurotaceae</taxon>
        <taxon>Pleurotus</taxon>
    </lineage>
</organism>
<feature type="compositionally biased region" description="Pro residues" evidence="2">
    <location>
        <begin position="476"/>
        <end position="488"/>
    </location>
</feature>
<sequence>MSGLSPTRRVRTRTTDFSDFFRGGLSHGSAQPSNILFAQHDANDNHHREPFDVSNTIEASTSSTHSQSAAKKFSSKLPFLGRSRKKSNVEEASANAARERNVGGHETAYSTATHQTHSDSILRPTKSRDGSQQSLSSKLAAHFTPSRPRKSDVSSSRKIPSSPSKLRQRAPTETPLTDDRTLHPPPKVSPRGRSFESTSSGASENGIRSTTPRPSQSQQEGQQPTFTVSISPPDDLSRYADLFTRPRRKTDSSSSTPPGRDSDERNTASSSLSTSPRSSLPTGDSEPSGAPDDTPVRPGSRSSVKSAGRHHQKNDSASGTSAILDLRMSEDSVIDKERPFPVPPMMPGTPSAERRPSVTRISTQNMEKGAITARTGRARSASGSRPNGAPPNIPLPSPPHSSLPSPPPSAAPTPPPNAALPSIPTLTTAPSRISVSSISSVSSGQSAGFLSRRTRANTIPSPPTLTSTIPSVPSLPSSPIPVSKPPPSSFASPASPYLKSLKHDHLATDSEKSDWERSDIENLDRATPDQLKQVLMSQNLRMDELMNYLNRISDQHEAERNEMRDKIETLERESARKDQEIRGLTYLVHRGGGAPWGAAGSPRTGTPRITSARSSPLANSPNASLSDTEKTHARTRRIIASGTQSDGGRGAMTSDSEVDAPSTIPILPPSLRRNKTALGTSQPSAKAVAVRSTSTRCIPSTKSLAADFSTIVNKRASTSSTFSLSSTISSSSSLLPASSIAPSTISSSLSSIPETPPPSLPPKAALPSILQSHHQQAMATPKPAAKRTPSLTPAAAYAANLKKTRPPSIAQVLERDEGKASPT</sequence>